<dbReference type="EMBL" id="OU895877">
    <property type="protein sequence ID" value="CAG9799491.1"/>
    <property type="molecule type" value="Genomic_DNA"/>
</dbReference>
<dbReference type="Proteomes" id="UP001153620">
    <property type="component" value="Chromosome 1"/>
</dbReference>
<dbReference type="AlphaFoldDB" id="A0A9N9WKW8"/>
<evidence type="ECO:0000256" key="1">
    <source>
        <dbReference type="SAM" id="MobiDB-lite"/>
    </source>
</evidence>
<feature type="region of interest" description="Disordered" evidence="1">
    <location>
        <begin position="1"/>
        <end position="23"/>
    </location>
</feature>
<sequence>MSTFVMKSNKTRTLSPKGPQRTNLKASNVTYKCNRTFTPRRNPNRTFNTRTSNRTFRTSANPMQTFNIENRNQTFDMPAPAQQTYNVSSSRMQNFSHGAQSSLNRTYDKENPIGPQPAHLQFSSEEKKLLNRIEIICMEIRSFIMSIYKFFCNNQDCNWGAIYTLIGEIDFTTQSMINEIFMQQLRIDDEREATRFSSDQSSSNFIPSTFETQSSNEYGRENRSILDNIRQRLDHLNVSARSTDSLIEGLLNIEQTENNLRRFRNYEKINNLTDSQEYNFLLKK</sequence>
<accession>A0A9N9WKW8</accession>
<name>A0A9N9WKW8_9DIPT</name>
<gene>
    <name evidence="2" type="ORF">CHIRRI_LOCUS2457</name>
</gene>
<evidence type="ECO:0000313" key="2">
    <source>
        <dbReference type="EMBL" id="CAG9799491.1"/>
    </source>
</evidence>
<dbReference type="OrthoDB" id="10574584at2759"/>
<reference evidence="2" key="2">
    <citation type="submission" date="2022-10" db="EMBL/GenBank/DDBJ databases">
        <authorList>
            <consortium name="ENA_rothamsted_submissions"/>
            <consortium name="culmorum"/>
            <person name="King R."/>
        </authorList>
    </citation>
    <scope>NUCLEOTIDE SEQUENCE</scope>
</reference>
<keyword evidence="3" id="KW-1185">Reference proteome</keyword>
<organism evidence="2 3">
    <name type="scientific">Chironomus riparius</name>
    <dbReference type="NCBI Taxonomy" id="315576"/>
    <lineage>
        <taxon>Eukaryota</taxon>
        <taxon>Metazoa</taxon>
        <taxon>Ecdysozoa</taxon>
        <taxon>Arthropoda</taxon>
        <taxon>Hexapoda</taxon>
        <taxon>Insecta</taxon>
        <taxon>Pterygota</taxon>
        <taxon>Neoptera</taxon>
        <taxon>Endopterygota</taxon>
        <taxon>Diptera</taxon>
        <taxon>Nematocera</taxon>
        <taxon>Chironomoidea</taxon>
        <taxon>Chironomidae</taxon>
        <taxon>Chironominae</taxon>
        <taxon>Chironomus</taxon>
    </lineage>
</organism>
<reference evidence="2" key="1">
    <citation type="submission" date="2022-01" db="EMBL/GenBank/DDBJ databases">
        <authorList>
            <person name="King R."/>
        </authorList>
    </citation>
    <scope>NUCLEOTIDE SEQUENCE</scope>
</reference>
<proteinExistence type="predicted"/>
<evidence type="ECO:0000313" key="3">
    <source>
        <dbReference type="Proteomes" id="UP001153620"/>
    </source>
</evidence>
<protein>
    <submittedName>
        <fullName evidence="2">Uncharacterized protein</fullName>
    </submittedName>
</protein>